<dbReference type="InterPro" id="IPR050259">
    <property type="entry name" value="SDR"/>
</dbReference>
<dbReference type="AlphaFoldDB" id="A0A4Q7L6U5"/>
<dbReference type="PRINTS" id="PR00081">
    <property type="entry name" value="GDHRDH"/>
</dbReference>
<evidence type="ECO:0000259" key="2">
    <source>
        <dbReference type="SMART" id="SM00822"/>
    </source>
</evidence>
<comment type="similarity">
    <text evidence="1">Belongs to the short-chain dehydrogenases/reductases (SDR) family.</text>
</comment>
<evidence type="ECO:0000256" key="1">
    <source>
        <dbReference type="ARBA" id="ARBA00006484"/>
    </source>
</evidence>
<feature type="domain" description="Ketoreductase" evidence="2">
    <location>
        <begin position="4"/>
        <end position="190"/>
    </location>
</feature>
<keyword evidence="4" id="KW-1185">Reference proteome</keyword>
<sequence>MSRGVALISGAGRGIGAGTARELGRRGYHVIVNYLRDAESAAAVVAGIEADGGSARTVRADVRDGEAVAAMIEEVRREHGRLDVLVCNANTVQPPFQPLAELEWERFADKVNGELAGVYHLTRRALEIMREQRAGRIVYVSSTAADMVGGSIAHSTAKAALNTFARHVAGDGARFGVTVNTVAAGAVDTDATADVFTDGIRSHLRSRSVLGRVLLPDDLGKIIATVADDAFGAATGQLIRVDGGFDVLEQVIGLAGEFESR</sequence>
<evidence type="ECO:0000313" key="3">
    <source>
        <dbReference type="EMBL" id="RZS44331.1"/>
    </source>
</evidence>
<dbReference type="InterPro" id="IPR036291">
    <property type="entry name" value="NAD(P)-bd_dom_sf"/>
</dbReference>
<dbReference type="EMBL" id="SGWQ01000001">
    <property type="protein sequence ID" value="RZS44331.1"/>
    <property type="molecule type" value="Genomic_DNA"/>
</dbReference>
<comment type="caution">
    <text evidence="3">The sequence shown here is derived from an EMBL/GenBank/DDBJ whole genome shotgun (WGS) entry which is preliminary data.</text>
</comment>
<dbReference type="OrthoDB" id="286404at2"/>
<dbReference type="SMART" id="SM00822">
    <property type="entry name" value="PKS_KR"/>
    <property type="match status" value="1"/>
</dbReference>
<dbReference type="RefSeq" id="WP_130342026.1">
    <property type="nucleotide sequence ID" value="NZ_SGWQ01000001.1"/>
</dbReference>
<gene>
    <name evidence="3" type="ORF">EV193_101206</name>
</gene>
<proteinExistence type="inferred from homology"/>
<dbReference type="Proteomes" id="UP000294257">
    <property type="component" value="Unassembled WGS sequence"/>
</dbReference>
<reference evidence="3 4" key="1">
    <citation type="submission" date="2019-02" db="EMBL/GenBank/DDBJ databases">
        <title>Genomic Encyclopedia of Type Strains, Phase IV (KMG-IV): sequencing the most valuable type-strain genomes for metagenomic binning, comparative biology and taxonomic classification.</title>
        <authorList>
            <person name="Goeker M."/>
        </authorList>
    </citation>
    <scope>NUCLEOTIDE SEQUENCE [LARGE SCALE GENOMIC DNA]</scope>
    <source>
        <strain evidence="3 4">DSM 101727</strain>
    </source>
</reference>
<organism evidence="3 4">
    <name type="scientific">Herbihabitans rhizosphaerae</name>
    <dbReference type="NCBI Taxonomy" id="1872711"/>
    <lineage>
        <taxon>Bacteria</taxon>
        <taxon>Bacillati</taxon>
        <taxon>Actinomycetota</taxon>
        <taxon>Actinomycetes</taxon>
        <taxon>Pseudonocardiales</taxon>
        <taxon>Pseudonocardiaceae</taxon>
        <taxon>Herbihabitans</taxon>
    </lineage>
</organism>
<dbReference type="Gene3D" id="3.40.50.720">
    <property type="entry name" value="NAD(P)-binding Rossmann-like Domain"/>
    <property type="match status" value="1"/>
</dbReference>
<dbReference type="InterPro" id="IPR057326">
    <property type="entry name" value="KR_dom"/>
</dbReference>
<dbReference type="SUPFAM" id="SSF51735">
    <property type="entry name" value="NAD(P)-binding Rossmann-fold domains"/>
    <property type="match status" value="1"/>
</dbReference>
<dbReference type="Pfam" id="PF13561">
    <property type="entry name" value="adh_short_C2"/>
    <property type="match status" value="1"/>
</dbReference>
<dbReference type="PANTHER" id="PTHR42879">
    <property type="entry name" value="3-OXOACYL-(ACYL-CARRIER-PROTEIN) REDUCTASE"/>
    <property type="match status" value="1"/>
</dbReference>
<name>A0A4Q7L6U5_9PSEU</name>
<accession>A0A4Q7L6U5</accession>
<dbReference type="PANTHER" id="PTHR42879:SF2">
    <property type="entry name" value="3-OXOACYL-[ACYL-CARRIER-PROTEIN] REDUCTASE FABG"/>
    <property type="match status" value="1"/>
</dbReference>
<evidence type="ECO:0000313" key="4">
    <source>
        <dbReference type="Proteomes" id="UP000294257"/>
    </source>
</evidence>
<dbReference type="InterPro" id="IPR002347">
    <property type="entry name" value="SDR_fam"/>
</dbReference>
<protein>
    <submittedName>
        <fullName evidence="3">3-oxoacyl-[acyl-carrier protein] reductase</fullName>
    </submittedName>
</protein>